<gene>
    <name evidence="1" type="ORF">CVT24_002693</name>
</gene>
<proteinExistence type="predicted"/>
<reference evidence="1 2" key="1">
    <citation type="journal article" date="2018" name="Evol. Lett.">
        <title>Horizontal gene cluster transfer increased hallucinogenic mushroom diversity.</title>
        <authorList>
            <person name="Reynolds H.T."/>
            <person name="Vijayakumar V."/>
            <person name="Gluck-Thaler E."/>
            <person name="Korotkin H.B."/>
            <person name="Matheny P.B."/>
            <person name="Slot J.C."/>
        </authorList>
    </citation>
    <scope>NUCLEOTIDE SEQUENCE [LARGE SCALE GENOMIC DNA]</scope>
    <source>
        <strain evidence="1 2">2629</strain>
    </source>
</reference>
<dbReference type="AlphaFoldDB" id="A0A409YY95"/>
<protein>
    <submittedName>
        <fullName evidence="1">Uncharacterized protein</fullName>
    </submittedName>
</protein>
<dbReference type="OrthoDB" id="3025211at2759"/>
<keyword evidence="2" id="KW-1185">Reference proteome</keyword>
<organism evidence="1 2">
    <name type="scientific">Panaeolus cyanescens</name>
    <dbReference type="NCBI Taxonomy" id="181874"/>
    <lineage>
        <taxon>Eukaryota</taxon>
        <taxon>Fungi</taxon>
        <taxon>Dikarya</taxon>
        <taxon>Basidiomycota</taxon>
        <taxon>Agaricomycotina</taxon>
        <taxon>Agaricomycetes</taxon>
        <taxon>Agaricomycetidae</taxon>
        <taxon>Agaricales</taxon>
        <taxon>Agaricineae</taxon>
        <taxon>Galeropsidaceae</taxon>
        <taxon>Panaeolus</taxon>
    </lineage>
</organism>
<dbReference type="Proteomes" id="UP000284842">
    <property type="component" value="Unassembled WGS sequence"/>
</dbReference>
<comment type="caution">
    <text evidence="1">The sequence shown here is derived from an EMBL/GenBank/DDBJ whole genome shotgun (WGS) entry which is preliminary data.</text>
</comment>
<accession>A0A409YY95</accession>
<dbReference type="EMBL" id="NHTK01000202">
    <property type="protein sequence ID" value="PPR07981.1"/>
    <property type="molecule type" value="Genomic_DNA"/>
</dbReference>
<evidence type="ECO:0000313" key="1">
    <source>
        <dbReference type="EMBL" id="PPR07981.1"/>
    </source>
</evidence>
<sequence>MPEYAVVHRIVQEMNHPPHKVKSRARDKDKDPRFNMIGKVKIHVNGCANEEGNRPTVSLHQCKDSAIFETLGKGKETGAAGEDSVCSVCTPDEPLTVQHDKTKISREQTKSGSQHINDLNIEGRLMPVVQRGKELAFVVGKYAFRVCLSLEGHGFWLPTSMYHDIIGAGTVSNTGNTMYRIPRKHWRGPPGIAGRIRIIMSFECATYTWIFADHTAAMTFHVKACKECPSEADLQVGSKFWGLLWSKSHGPDLVQQPEEALRVLEAWRVTNIKKRSEKPIFFSVKETQTVFNGYGAQETTDMLFWALIMPIMPTYAVCATGTTWERFKSAVFEYQQERTRLMDAKCSESKLSYVSGDDPFRFQTSAHHHFAGHVSVFRRAWVKVPLNHLQKAKELGLFNWHATLEDTGQAHVRKGESLGYQAHQQKRNLPHYQRKGTGGLTETQTYILVRNRELTVRNARKGLVTAKSYTPFSARFNPLWWGSDEAPSFVKKDLLEHHNLTTVGPYSFRVFVSANWTMSTVKAKATTKGLKTNKKALTGRRRVTGFIRPRTLEILKRT</sequence>
<name>A0A409YY95_9AGAR</name>
<dbReference type="InParanoid" id="A0A409YY95"/>
<evidence type="ECO:0000313" key="2">
    <source>
        <dbReference type="Proteomes" id="UP000284842"/>
    </source>
</evidence>